<sequence length="1277" mass="143061">MSVLNDVATENGLTIRELATSCSHRDAKLLLHALRGKSLYRMEEIEYSQNVETITPDLLSVSNHYWIEDDKVYWGTPKGSFSSYINRLLKDPKNWRDDAWSPDVRRECDETRARDMLGAAYLFPFSGHDSHPALKLALIPMLKTRREIIGGSMATAKLLESIAYETEEYSVLSDARETSAEKVADSWVDFSSWCTYFEVSTSISPYDAPTAGQKMDYIDRERVITSTKYSLLAEFANTAEHVIRTSGRKGMLGRNLNVLCQKIKRLRSDLTETKNPTLQRALIDDILTLEGSIMAEFRRTRSGASCVYRNSRSEHYKMIAIRNVVMVQFTKESPIYLLNNEDLKNLKFVAMSHTMWHYYAATISMEWSPKTKFPPLTTDEELLKALSAMGQLGAKLDATMASLKLPIRKKSGQTECSKVDAEKCIANIWAFYKAKLSQFISMELTDYFGRYLSELFSVYTSVLGGHLAESGYKAQLKEFEETWMSRDIYAKSDIDRVIEIFSNAPMTLVQDFGRLSKIVYAYDINPAYSYIARVNDMKVGNERGIATFTSDFNFIVKEHTENQRSYSLMRLRCAIRVLLAVGDARSAASAAIPAEDAPTLEDASWEKVMAYFKKDASTLGFSSVFIDPPAYAVPKEVISRARREAKEFYKSGSMPTTPWAGAFMDTSNMLAYKERGEPDIALLKATSIPPSDIYQAMSSMPGPKRMTPTRDTDGARDPDRGDMISEYLTGNYPSRNETIDWLKTHTPLMSTSVKIETGKYPGKNRIITSAEAHARRCMSEIEFNNGKCFQNVPGFTIGADPSKVKRKMYAAMREDVARDKVRLKVSLDLSSWSTGMHWDVQEISNDELRIAYDGGADMFSVLDNCTKGTYMIMAQKGLRLPSVNERGSNYEGLDGKRNTLLHCALWYMARCTAYDQGLEGEMTALLFIDDGTAVMDVPKKDLQKSVKYLRQALLSTYVEYGFKLSIYKTVISTTYCQFLNEVYFHGAHIGYGFRALCHTGAQTFPEAATVAEELSVISSGIRGAAVSGGHTLRLMAGYHHLLMMYMSGMIGNRGRSIGRLASLPAALMLVMPTIARGFGLPSMTELFSNLAGHRDVEKLDKLPRLLKALRLVNPSAAVILRCHFASCMRENMLVNKGYVANRVTIKNSIITAIGPRNRARLTAEGALLKCNEASARPLLEEFLRKETTFSEISFPAAFISAYEGTKIKLPVALVEKALACDPADAVSKLVKKIVSSNMISKYIPRDELTTLKRAFYSDGKRRVADMANIFGSTVYAA</sequence>
<feature type="region of interest" description="Disordered" evidence="1">
    <location>
        <begin position="693"/>
        <end position="721"/>
    </location>
</feature>
<organism evidence="2">
    <name type="scientific">Bremia lactucae associated yuevirus-like virus 2</name>
    <dbReference type="NCBI Taxonomy" id="2993323"/>
    <lineage>
        <taxon>Viruses</taxon>
        <taxon>Riboviria</taxon>
        <taxon>Orthornavirae</taxon>
        <taxon>Negarnaviricota</taxon>
        <taxon>Haploviricotina</taxon>
        <taxon>Yunchangviricetes</taxon>
        <taxon>Goujianvirales</taxon>
        <taxon>Yueviridae</taxon>
    </lineage>
</organism>
<protein>
    <submittedName>
        <fullName evidence="2">RNA dependent RNA polymerase</fullName>
    </submittedName>
</protein>
<gene>
    <name evidence="2" type="primary">RdRp</name>
</gene>
<feature type="compositionally biased region" description="Basic and acidic residues" evidence="1">
    <location>
        <begin position="708"/>
        <end position="721"/>
    </location>
</feature>
<proteinExistence type="predicted"/>
<name>A0A9E7VBV9_9VIRU</name>
<evidence type="ECO:0000256" key="1">
    <source>
        <dbReference type="SAM" id="MobiDB-lite"/>
    </source>
</evidence>
<accession>A0A9E7VBV9</accession>
<reference evidence="2" key="1">
    <citation type="submission" date="2021-08" db="EMBL/GenBank/DDBJ databases">
        <title>The virome associated to a a collection of Bremia lactucae isolates.</title>
        <authorList>
            <person name="Turina M."/>
            <person name="Forgia M."/>
            <person name="Chiapello M."/>
            <person name="Daghino S."/>
        </authorList>
    </citation>
    <scope>NUCLEOTIDE SEQUENCE</scope>
    <source>
        <strain evidence="2">DN3936</strain>
    </source>
</reference>
<dbReference type="EMBL" id="MZ926716">
    <property type="protein sequence ID" value="UZC38462.1"/>
    <property type="molecule type" value="Genomic_RNA"/>
</dbReference>
<evidence type="ECO:0000313" key="2">
    <source>
        <dbReference type="EMBL" id="UZC38462.1"/>
    </source>
</evidence>